<feature type="domain" description="DUF8091" evidence="2">
    <location>
        <begin position="33"/>
        <end position="186"/>
    </location>
</feature>
<evidence type="ECO:0000259" key="2">
    <source>
        <dbReference type="Pfam" id="PF26351"/>
    </source>
</evidence>
<accession>A0A806K343</accession>
<proteinExistence type="predicted"/>
<reference evidence="3" key="1">
    <citation type="submission" date="2012-03" db="EMBL/GenBank/DDBJ databases">
        <title>Functional metagenomics reveals considerable lignocellulase gene clusters in the gut microbiome of a wood-feeding higher termite.</title>
        <authorList>
            <person name="Liu N."/>
        </authorList>
    </citation>
    <scope>NUCLEOTIDE SEQUENCE</scope>
</reference>
<dbReference type="Pfam" id="PF26351">
    <property type="entry name" value="DUF8091"/>
    <property type="match status" value="1"/>
</dbReference>
<evidence type="ECO:0000256" key="1">
    <source>
        <dbReference type="SAM" id="MobiDB-lite"/>
    </source>
</evidence>
<sequence length="246" mass="27871">MSTSKNNKTTAKMTKTKPINDIKTSLIGLLNESSLHKTLKYRYCGRNGKTEVSAGEYVADGRRADGEYIEVQTGSFGPLKEKILKLRAEGKVRIIHPIALTKTIEVYDTAEKLLYRRKSPQKGSMWDIFDALLYAPLLPLTEGVTIEIVMADITEKRVKDGKGAWRRKGISIHDRALTAFHESIVLEEKKTTLGLSRLIKRRVHHVPFGAKGKHRQRHGKKSVIRHDKDGHGKKKRQKRPLLCICP</sequence>
<protein>
    <recommendedName>
        <fullName evidence="2">DUF8091 domain-containing protein</fullName>
    </recommendedName>
</protein>
<dbReference type="EMBL" id="JQ844295">
    <property type="protein sequence ID" value="AGS54375.1"/>
    <property type="molecule type" value="Genomic_DNA"/>
</dbReference>
<evidence type="ECO:0000313" key="3">
    <source>
        <dbReference type="EMBL" id="AGS54375.1"/>
    </source>
</evidence>
<feature type="region of interest" description="Disordered" evidence="1">
    <location>
        <begin position="209"/>
        <end position="239"/>
    </location>
</feature>
<organism evidence="3">
    <name type="scientific">uncultured bacterium contig00015</name>
    <dbReference type="NCBI Taxonomy" id="1181506"/>
    <lineage>
        <taxon>Bacteria</taxon>
        <taxon>environmental samples</taxon>
    </lineage>
</organism>
<feature type="compositionally biased region" description="Basic residues" evidence="1">
    <location>
        <begin position="209"/>
        <end position="223"/>
    </location>
</feature>
<dbReference type="AlphaFoldDB" id="A0A806K343"/>
<name>A0A806K343_9BACT</name>
<dbReference type="InterPro" id="IPR058404">
    <property type="entry name" value="DUF8091"/>
</dbReference>